<evidence type="ECO:0000313" key="2">
    <source>
        <dbReference type="Proteomes" id="UP000054144"/>
    </source>
</evidence>
<accession>A0A0D7A227</accession>
<protein>
    <recommendedName>
        <fullName evidence="3">CoA-dependent acyltransferase</fullName>
    </recommendedName>
</protein>
<dbReference type="AlphaFoldDB" id="A0A0D7A227"/>
<organism evidence="1 2">
    <name type="scientific">Fistulina hepatica ATCC 64428</name>
    <dbReference type="NCBI Taxonomy" id="1128425"/>
    <lineage>
        <taxon>Eukaryota</taxon>
        <taxon>Fungi</taxon>
        <taxon>Dikarya</taxon>
        <taxon>Basidiomycota</taxon>
        <taxon>Agaricomycotina</taxon>
        <taxon>Agaricomycetes</taxon>
        <taxon>Agaricomycetidae</taxon>
        <taxon>Agaricales</taxon>
        <taxon>Fistulinaceae</taxon>
        <taxon>Fistulina</taxon>
    </lineage>
</organism>
<dbReference type="Gene3D" id="3.30.559.10">
    <property type="entry name" value="Chloramphenicol acetyltransferase-like domain"/>
    <property type="match status" value="1"/>
</dbReference>
<dbReference type="EMBL" id="KN882148">
    <property type="protein sequence ID" value="KIY42991.1"/>
    <property type="molecule type" value="Genomic_DNA"/>
</dbReference>
<name>A0A0D7A227_9AGAR</name>
<evidence type="ECO:0008006" key="3">
    <source>
        <dbReference type="Google" id="ProtNLM"/>
    </source>
</evidence>
<dbReference type="OrthoDB" id="2548233at2759"/>
<dbReference type="InterPro" id="IPR023213">
    <property type="entry name" value="CAT-like_dom_sf"/>
</dbReference>
<keyword evidence="2" id="KW-1185">Reference proteome</keyword>
<sequence length="547" mass="60473">MPEDSIPRFPALQSTKHEDYFFHETEPDVFERKTLGFETMFILLSKGDLRFGSNLVMTAQVYVVSSADIQSLLREVWIQLRYKVPHIACTTHAFDAGEFGFKYTVPALPGHVEKWLATTLTFNERRQRHLDCLNSLTSTLVSFVSTGRYNAELFACPCVEGGYLLSLKAGHHAIDRIGATLLYIQLLDILAALVKGEALPLPEWGQEVQRLPPALIAVVAGSEDALVETARKAALLPPFEEPRDDMKWIPKHRVSTGSVSSLITVSREGTTALRRVSKEELVTVTDVLTSLAVLAQTNVALEDARRRGYFNETASWYLQAQNYIIPAVPAARIAMLPKKYHQSFDNGMPLLTVESTIVSSPMASIQRAVFPDSASTRVVRSDARSAISHVIQDVHQALKSIDYSRDATLAHHARSCDRIPFTVDFFKGCTPALVALSSLGDVQRFFKQYMTPLSSENERGVWVKRALLCANNQTATLLVTASQLNGSESVICNCGGGDEGAETMRRFVTLFIQYLNCFIGQDGAAVLSAFSVTNPQGDNHTNLKNLK</sequence>
<gene>
    <name evidence="1" type="ORF">FISHEDRAFT_78957</name>
</gene>
<evidence type="ECO:0000313" key="1">
    <source>
        <dbReference type="EMBL" id="KIY42991.1"/>
    </source>
</evidence>
<reference evidence="1 2" key="1">
    <citation type="journal article" date="2015" name="Fungal Genet. Biol.">
        <title>Evolution of novel wood decay mechanisms in Agaricales revealed by the genome sequences of Fistulina hepatica and Cylindrobasidium torrendii.</title>
        <authorList>
            <person name="Floudas D."/>
            <person name="Held B.W."/>
            <person name="Riley R."/>
            <person name="Nagy L.G."/>
            <person name="Koehler G."/>
            <person name="Ransdell A.S."/>
            <person name="Younus H."/>
            <person name="Chow J."/>
            <person name="Chiniquy J."/>
            <person name="Lipzen A."/>
            <person name="Tritt A."/>
            <person name="Sun H."/>
            <person name="Haridas S."/>
            <person name="LaButti K."/>
            <person name="Ohm R.A."/>
            <person name="Kues U."/>
            <person name="Blanchette R.A."/>
            <person name="Grigoriev I.V."/>
            <person name="Minto R.E."/>
            <person name="Hibbett D.S."/>
        </authorList>
    </citation>
    <scope>NUCLEOTIDE SEQUENCE [LARGE SCALE GENOMIC DNA]</scope>
    <source>
        <strain evidence="1 2">ATCC 64428</strain>
    </source>
</reference>
<proteinExistence type="predicted"/>
<dbReference type="Proteomes" id="UP000054144">
    <property type="component" value="Unassembled WGS sequence"/>
</dbReference>